<evidence type="ECO:0000256" key="2">
    <source>
        <dbReference type="SAM" id="Phobius"/>
    </source>
</evidence>
<dbReference type="GO" id="GO:0016192">
    <property type="term" value="P:vesicle-mediated transport"/>
    <property type="evidence" value="ECO:0007669"/>
    <property type="project" value="InterPro"/>
</dbReference>
<dbReference type="Proteomes" id="UP000009328">
    <property type="component" value="Unassembled WGS sequence"/>
</dbReference>
<comment type="caution">
    <text evidence="3">The sequence shown here is derived from an EMBL/GenBank/DDBJ whole genome shotgun (WGS) entry which is preliminary data.</text>
</comment>
<accession>K0KGE3</accession>
<keyword evidence="2" id="KW-1133">Transmembrane helix</keyword>
<keyword evidence="2" id="KW-0812">Transmembrane</keyword>
<sequence length="301" mass="33117">MFKKGPNWLENDDDLNTNNIGTKAYIPPDIPADDSSLPNVSGKIDSDPSPSYNNEGSSSQGITPVVPNNFEGGVFSINHYRRYFNINTNDFFGNVINSINVISIGEKSNEDDNENEIIGDLYGPIWVTATVIFCLFFSNTSSNLIKSWLIGGDEHYQYNFGLLTGAISLLYGYTVLIPFIFYIVSVWYFKLENFFSLSKIISIYGYANSVWIPSAILGILRGLLVNHQFLSGILKWIVVLIGGLISGVSIGLKVFPILKNSTSSIGNDKLIFGLLGVLGIAHLGFIIAIKVLFFGDLKVVS</sequence>
<feature type="region of interest" description="Disordered" evidence="1">
    <location>
        <begin position="20"/>
        <end position="65"/>
    </location>
</feature>
<dbReference type="eggNOG" id="KOG3114">
    <property type="taxonomic scope" value="Eukaryota"/>
</dbReference>
<feature type="transmembrane region" description="Helical" evidence="2">
    <location>
        <begin position="160"/>
        <end position="189"/>
    </location>
</feature>
<dbReference type="GO" id="GO:0031267">
    <property type="term" value="F:small GTPase binding"/>
    <property type="evidence" value="ECO:0007669"/>
    <property type="project" value="InterPro"/>
</dbReference>
<feature type="transmembrane region" description="Helical" evidence="2">
    <location>
        <begin position="121"/>
        <end position="140"/>
    </location>
</feature>
<dbReference type="PANTHER" id="PTHR12822">
    <property type="entry name" value="PROTEIN YIPF"/>
    <property type="match status" value="1"/>
</dbReference>
<dbReference type="EMBL" id="CAIF01000013">
    <property type="protein sequence ID" value="CCH41252.1"/>
    <property type="molecule type" value="Genomic_DNA"/>
</dbReference>
<feature type="transmembrane region" description="Helical" evidence="2">
    <location>
        <begin position="201"/>
        <end position="224"/>
    </location>
</feature>
<dbReference type="AlphaFoldDB" id="K0KGE3"/>
<dbReference type="GO" id="GO:0005794">
    <property type="term" value="C:Golgi apparatus"/>
    <property type="evidence" value="ECO:0007669"/>
    <property type="project" value="InterPro"/>
</dbReference>
<gene>
    <name evidence="3" type="ORF">BN7_789</name>
</gene>
<dbReference type="InterPro" id="IPR039765">
    <property type="entry name" value="Yip5/YIPF1/YIPF2"/>
</dbReference>
<feature type="compositionally biased region" description="Polar residues" evidence="1">
    <location>
        <begin position="48"/>
        <end position="62"/>
    </location>
</feature>
<dbReference type="FunCoup" id="K0KGE3">
    <property type="interactions" value="311"/>
</dbReference>
<dbReference type="InParanoid" id="K0KGE3"/>
<evidence type="ECO:0000313" key="4">
    <source>
        <dbReference type="Proteomes" id="UP000009328"/>
    </source>
</evidence>
<evidence type="ECO:0000256" key="1">
    <source>
        <dbReference type="SAM" id="MobiDB-lite"/>
    </source>
</evidence>
<dbReference type="HOGENOM" id="CLU_059606_2_1_1"/>
<evidence type="ECO:0000313" key="3">
    <source>
        <dbReference type="EMBL" id="CCH41252.1"/>
    </source>
</evidence>
<proteinExistence type="predicted"/>
<keyword evidence="2" id="KW-0472">Membrane</keyword>
<dbReference type="STRING" id="1206466.K0KGE3"/>
<protein>
    <submittedName>
        <fullName evidence="3">Membrane protein</fullName>
    </submittedName>
</protein>
<keyword evidence="4" id="KW-1185">Reference proteome</keyword>
<dbReference type="PANTHER" id="PTHR12822:SF2">
    <property type="entry name" value="PROTEIN YIPF"/>
    <property type="match status" value="1"/>
</dbReference>
<reference evidence="3 4" key="1">
    <citation type="journal article" date="2012" name="Eukaryot. Cell">
        <title>Draft genome sequence of Wickerhamomyces ciferrii NRRL Y-1031 F-60-10.</title>
        <authorList>
            <person name="Schneider J."/>
            <person name="Andrea H."/>
            <person name="Blom J."/>
            <person name="Jaenicke S."/>
            <person name="Ruckert C."/>
            <person name="Schorsch C."/>
            <person name="Szczepanowski R."/>
            <person name="Farwick M."/>
            <person name="Goesmann A."/>
            <person name="Puhler A."/>
            <person name="Schaffer S."/>
            <person name="Tauch A."/>
            <person name="Kohler T."/>
            <person name="Brinkrolf K."/>
        </authorList>
    </citation>
    <scope>NUCLEOTIDE SEQUENCE [LARGE SCALE GENOMIC DNA]</scope>
    <source>
        <strain evidence="4">ATCC 14091 / BCRC 22168 / CBS 111 / JCM 3599 / NBRC 0793 / NRRL Y-1031 F-60-10</strain>
    </source>
</reference>
<organism evidence="3 4">
    <name type="scientific">Wickerhamomyces ciferrii (strain ATCC 14091 / BCRC 22168 / CBS 111 / JCM 3599 / NBRC 0793 / NRRL Y-1031 F-60-10)</name>
    <name type="common">Yeast</name>
    <name type="synonym">Pichia ciferrii</name>
    <dbReference type="NCBI Taxonomy" id="1206466"/>
    <lineage>
        <taxon>Eukaryota</taxon>
        <taxon>Fungi</taxon>
        <taxon>Dikarya</taxon>
        <taxon>Ascomycota</taxon>
        <taxon>Saccharomycotina</taxon>
        <taxon>Saccharomycetes</taxon>
        <taxon>Phaffomycetales</taxon>
        <taxon>Wickerhamomycetaceae</taxon>
        <taxon>Wickerhamomyces</taxon>
    </lineage>
</organism>
<feature type="transmembrane region" description="Helical" evidence="2">
    <location>
        <begin position="270"/>
        <end position="293"/>
    </location>
</feature>
<name>K0KGE3_WICCF</name>
<feature type="transmembrane region" description="Helical" evidence="2">
    <location>
        <begin position="236"/>
        <end position="258"/>
    </location>
</feature>